<reference evidence="3 4" key="1">
    <citation type="journal article" date="2018" name="G3 (Bethesda)">
        <title>Phylogenetic and Phylogenomic Definition of Rhizopus Species.</title>
        <authorList>
            <person name="Gryganskyi A.P."/>
            <person name="Golan J."/>
            <person name="Dolatabadi S."/>
            <person name="Mondo S."/>
            <person name="Robb S."/>
            <person name="Idnurm A."/>
            <person name="Muszewska A."/>
            <person name="Steczkiewicz K."/>
            <person name="Masonjones S."/>
            <person name="Liao H.L."/>
            <person name="Gajdeczka M.T."/>
            <person name="Anike F."/>
            <person name="Vuek A."/>
            <person name="Anishchenko I.M."/>
            <person name="Voigt K."/>
            <person name="de Hoog G.S."/>
            <person name="Smith M.E."/>
            <person name="Heitman J."/>
            <person name="Vilgalys R."/>
            <person name="Stajich J.E."/>
        </authorList>
    </citation>
    <scope>NUCLEOTIDE SEQUENCE [LARGE SCALE GENOMIC DNA]</scope>
    <source>
        <strain evidence="3 4">LSU 92-RS-03</strain>
    </source>
</reference>
<evidence type="ECO:0000256" key="2">
    <source>
        <dbReference type="PROSITE-ProRule" id="PRU00708"/>
    </source>
</evidence>
<feature type="repeat" description="PPR" evidence="2">
    <location>
        <begin position="123"/>
        <end position="157"/>
    </location>
</feature>
<dbReference type="Pfam" id="PF01535">
    <property type="entry name" value="PPR"/>
    <property type="match status" value="2"/>
</dbReference>
<dbReference type="GO" id="GO:0031930">
    <property type="term" value="P:mitochondria-nucleus signaling pathway"/>
    <property type="evidence" value="ECO:0007669"/>
    <property type="project" value="TreeGrafter"/>
</dbReference>
<dbReference type="PANTHER" id="PTHR47936:SF1">
    <property type="entry name" value="PENTATRICOPEPTIDE REPEAT-CONTAINING PROTEIN GUN1, CHLOROPLASTIC"/>
    <property type="match status" value="1"/>
</dbReference>
<keyword evidence="1" id="KW-0677">Repeat</keyword>
<dbReference type="PROSITE" id="PS51375">
    <property type="entry name" value="PPR"/>
    <property type="match status" value="4"/>
</dbReference>
<evidence type="ECO:0008006" key="5">
    <source>
        <dbReference type="Google" id="ProtNLM"/>
    </source>
</evidence>
<accession>A0A367KMS2</accession>
<organism evidence="3 4">
    <name type="scientific">Rhizopus stolonifer</name>
    <name type="common">Rhizopus nigricans</name>
    <dbReference type="NCBI Taxonomy" id="4846"/>
    <lineage>
        <taxon>Eukaryota</taxon>
        <taxon>Fungi</taxon>
        <taxon>Fungi incertae sedis</taxon>
        <taxon>Mucoromycota</taxon>
        <taxon>Mucoromycotina</taxon>
        <taxon>Mucoromycetes</taxon>
        <taxon>Mucorales</taxon>
        <taxon>Mucorineae</taxon>
        <taxon>Rhizopodaceae</taxon>
        <taxon>Rhizopus</taxon>
    </lineage>
</organism>
<protein>
    <recommendedName>
        <fullName evidence="5">Pentacotripeptide-repeat region of PRORP domain-containing protein</fullName>
    </recommendedName>
</protein>
<feature type="repeat" description="PPR" evidence="2">
    <location>
        <begin position="258"/>
        <end position="292"/>
    </location>
</feature>
<evidence type="ECO:0000256" key="1">
    <source>
        <dbReference type="ARBA" id="ARBA00022737"/>
    </source>
</evidence>
<dbReference type="AlphaFoldDB" id="A0A367KMS2"/>
<dbReference type="PANTHER" id="PTHR47936">
    <property type="entry name" value="PPR_LONG DOMAIN-CONTAINING PROTEIN"/>
    <property type="match status" value="1"/>
</dbReference>
<dbReference type="InterPro" id="IPR011990">
    <property type="entry name" value="TPR-like_helical_dom_sf"/>
</dbReference>
<gene>
    <name evidence="3" type="ORF">CU098_012032</name>
</gene>
<dbReference type="EMBL" id="PJQM01001015">
    <property type="protein sequence ID" value="RCI03451.1"/>
    <property type="molecule type" value="Genomic_DNA"/>
</dbReference>
<dbReference type="Proteomes" id="UP000253551">
    <property type="component" value="Unassembled WGS sequence"/>
</dbReference>
<sequence length="667" mass="76560">MISTRDVLLQSLIRTYTTTSNPSALFKSAIERGSLQQARSAYGLLDHQHRMDRHSLRKLVMMARHSKDDFINTILADMKQTWKLKPTHFEYHALMYAYGIQRQPEKSYAVLDRMRHEQGLQPTLYSYNTLLGCFKRTHDLERAQALLKEMKQHKIQPDIVTFNTMLHLLSIKGEYQQAFDMYHAMTEQGVDPDLYTFSTVLDMAVKSGHITIGQEVYHQLLGQQIDIHTTNNMIRFISTVDFNKALDLYHTLEPNKVDIVTFNILLDLCLKHQNSSKAYMIFQEMKKANVKPDIVTYGTLIDAESKQGNLKSAMQLFRDMRAVPIEPNARILNSLVNMGASKQASVTELEQLVDIASEHKGWLDTKAYNALMYGLALKGKSGQVQRVYDTVFRGRTKQPDIATFTHLILSYMNNNQLQDAMEIYYTLREHDKKCRHDNHVNLPIQLDATFYSTLISALSDASNADHLDAALTLFHDMRPLQIQPSIHTYTAMLHACGQHRNPYVLDQIHQFIKVDLYLDPDIGIYNALMDAYNRVGDGDRVLEIWQTLCMPALQSSDLGPDQVSVSIVFDSCGHNGQAHKAPLIWTWLKKRKFRLNTNNYNSYIECLCRQKGREGWDTAYDLVKQEMTSRPMAGKVLMDKKTVNTLISFAKKKGFNQTEIQALEQMA</sequence>
<comment type="caution">
    <text evidence="3">The sequence shown here is derived from an EMBL/GenBank/DDBJ whole genome shotgun (WGS) entry which is preliminary data.</text>
</comment>
<dbReference type="Pfam" id="PF13812">
    <property type="entry name" value="PPR_3"/>
    <property type="match status" value="1"/>
</dbReference>
<keyword evidence="4" id="KW-1185">Reference proteome</keyword>
<feature type="repeat" description="PPR" evidence="2">
    <location>
        <begin position="158"/>
        <end position="192"/>
    </location>
</feature>
<dbReference type="STRING" id="4846.A0A367KMS2"/>
<dbReference type="NCBIfam" id="TIGR00756">
    <property type="entry name" value="PPR"/>
    <property type="match status" value="5"/>
</dbReference>
<dbReference type="Gene3D" id="1.25.40.10">
    <property type="entry name" value="Tetratricopeptide repeat domain"/>
    <property type="match status" value="4"/>
</dbReference>
<proteinExistence type="predicted"/>
<name>A0A367KMS2_RHIST</name>
<feature type="repeat" description="PPR" evidence="2">
    <location>
        <begin position="293"/>
        <end position="327"/>
    </location>
</feature>
<dbReference type="OrthoDB" id="185373at2759"/>
<evidence type="ECO:0000313" key="3">
    <source>
        <dbReference type="EMBL" id="RCI03451.1"/>
    </source>
</evidence>
<evidence type="ECO:0000313" key="4">
    <source>
        <dbReference type="Proteomes" id="UP000253551"/>
    </source>
</evidence>
<dbReference type="Pfam" id="PF13041">
    <property type="entry name" value="PPR_2"/>
    <property type="match status" value="3"/>
</dbReference>
<dbReference type="InterPro" id="IPR002885">
    <property type="entry name" value="PPR_rpt"/>
</dbReference>